<accession>A0A133UL21</accession>
<dbReference type="AlphaFoldDB" id="A0A133UL21"/>
<gene>
    <name evidence="3" type="ORF">AKJ65_03030</name>
</gene>
<dbReference type="InterPro" id="IPR028098">
    <property type="entry name" value="Glyco_trans_4-like_N"/>
</dbReference>
<dbReference type="InterPro" id="IPR001296">
    <property type="entry name" value="Glyco_trans_1"/>
</dbReference>
<keyword evidence="4" id="KW-1185">Reference proteome</keyword>
<sequence>MYKDALKIATFSWESLHSVRIGGLARAVTDLTEALAEKGNEVHLFTRTDEGQPEYDLINGVHVHRVDFPQSFNIIELAQNMCSAMVDRFWKTRDVSGEFDIVHGHDWMTVDAIHELKNQGYPTVLTYHSTEYARNGGEFGDWWEFEEISSKEWSGTYVADKVTAVSSSLLDEIRWLYNVPEWKIEVVQNGGELGNYKRDIDPGEIKKRYGIHPLAPVVLFIGRLEYQKGIDLLAQAIPHILDHRPDTEFIIVGRGGMRDYIEQMVQDLGVSDSVRFLGYISDEEYKEVLNACDIVCIPSRNEPFGLVLFEAWDAEKAVVATDVGGLSENIENFENGIKVFTYPESIAWGINYIIDDPEGVRQLGKRGKEKLKKTTWSHIADKYIDVYKDLLST</sequence>
<name>A0A133UL21_9EURY</name>
<evidence type="ECO:0000313" key="4">
    <source>
        <dbReference type="Proteomes" id="UP000070284"/>
    </source>
</evidence>
<dbReference type="SUPFAM" id="SSF53756">
    <property type="entry name" value="UDP-Glycosyltransferase/glycogen phosphorylase"/>
    <property type="match status" value="1"/>
</dbReference>
<dbReference type="Pfam" id="PF00534">
    <property type="entry name" value="Glycos_transf_1"/>
    <property type="match status" value="1"/>
</dbReference>
<dbReference type="Proteomes" id="UP000070284">
    <property type="component" value="Unassembled WGS sequence"/>
</dbReference>
<dbReference type="PATRIC" id="fig|1698264.3.peg.1197"/>
<dbReference type="CDD" id="cd03801">
    <property type="entry name" value="GT4_PimA-like"/>
    <property type="match status" value="1"/>
</dbReference>
<dbReference type="PANTHER" id="PTHR12526:SF625">
    <property type="entry name" value="PHOSPHATIDYLINOSITOL GLYCAN-CLASS A"/>
    <property type="match status" value="1"/>
</dbReference>
<dbReference type="Pfam" id="PF13439">
    <property type="entry name" value="Glyco_transf_4"/>
    <property type="match status" value="1"/>
</dbReference>
<evidence type="ECO:0000259" key="1">
    <source>
        <dbReference type="Pfam" id="PF00534"/>
    </source>
</evidence>
<keyword evidence="3" id="KW-0808">Transferase</keyword>
<reference evidence="3 4" key="1">
    <citation type="journal article" date="2016" name="Sci. Rep.">
        <title>Metabolic traits of an uncultured archaeal lineage -MSBL1- from brine pools of the Red Sea.</title>
        <authorList>
            <person name="Mwirichia R."/>
            <person name="Alam I."/>
            <person name="Rashid M."/>
            <person name="Vinu M."/>
            <person name="Ba-Alawi W."/>
            <person name="Anthony Kamau A."/>
            <person name="Kamanda Ngugi D."/>
            <person name="Goker M."/>
            <person name="Klenk H.P."/>
            <person name="Bajic V."/>
            <person name="Stingl U."/>
        </authorList>
    </citation>
    <scope>NUCLEOTIDE SEQUENCE [LARGE SCALE GENOMIC DNA]</scope>
    <source>
        <strain evidence="3">SCGC-AAA259E19</strain>
    </source>
</reference>
<evidence type="ECO:0000259" key="2">
    <source>
        <dbReference type="Pfam" id="PF13439"/>
    </source>
</evidence>
<dbReference type="Gene3D" id="3.40.50.2000">
    <property type="entry name" value="Glycogen Phosphorylase B"/>
    <property type="match status" value="2"/>
</dbReference>
<protein>
    <submittedName>
        <fullName evidence="3">Glycosyl transferase family 1</fullName>
    </submittedName>
</protein>
<feature type="domain" description="Glycosyltransferase subfamily 4-like N-terminal" evidence="2">
    <location>
        <begin position="21"/>
        <end position="190"/>
    </location>
</feature>
<evidence type="ECO:0000313" key="3">
    <source>
        <dbReference type="EMBL" id="KXA94928.1"/>
    </source>
</evidence>
<organism evidence="3 4">
    <name type="scientific">candidate division MSBL1 archaeon SCGC-AAA259E19</name>
    <dbReference type="NCBI Taxonomy" id="1698264"/>
    <lineage>
        <taxon>Archaea</taxon>
        <taxon>Methanobacteriati</taxon>
        <taxon>Methanobacteriota</taxon>
        <taxon>candidate division MSBL1</taxon>
    </lineage>
</organism>
<comment type="caution">
    <text evidence="3">The sequence shown here is derived from an EMBL/GenBank/DDBJ whole genome shotgun (WGS) entry which is preliminary data.</text>
</comment>
<proteinExistence type="predicted"/>
<feature type="domain" description="Glycosyl transferase family 1" evidence="1">
    <location>
        <begin position="205"/>
        <end position="369"/>
    </location>
</feature>
<dbReference type="GO" id="GO:0016757">
    <property type="term" value="F:glycosyltransferase activity"/>
    <property type="evidence" value="ECO:0007669"/>
    <property type="project" value="InterPro"/>
</dbReference>
<dbReference type="EMBL" id="LHXO01000032">
    <property type="protein sequence ID" value="KXA94928.1"/>
    <property type="molecule type" value="Genomic_DNA"/>
</dbReference>
<dbReference type="PANTHER" id="PTHR12526">
    <property type="entry name" value="GLYCOSYLTRANSFERASE"/>
    <property type="match status" value="1"/>
</dbReference>